<reference evidence="1" key="1">
    <citation type="submission" date="2019-09" db="EMBL/GenBank/DDBJ databases">
        <authorList>
            <person name="Rodrigo-Torres L."/>
            <person name="Arahal R. D."/>
            <person name="Lucena T."/>
        </authorList>
    </citation>
    <scope>NUCLEOTIDE SEQUENCE</scope>
    <source>
        <strain evidence="1">ISS653</strain>
    </source>
</reference>
<evidence type="ECO:0000313" key="1">
    <source>
        <dbReference type="EMBL" id="VVU99607.1"/>
    </source>
</evidence>
<sequence length="464" mass="52296">MKTKLLTLINLALLGTGLASGQASAQEVDCNTTGSLFFQSAKIKDYKSAKPYYDKLIEGCKDYHIATYQYGERMLKALIDQAAESGNTAKQKELAQQLIENYELRLENFPNDTKKGEVLADIAQVKFDNKIGDTEEQYEAFDDAWKADKESFNSPKALYSYFNLIVKLQEDGSKDLQDVFAKYDELMQKIEKQEIYRAEQAEPVMKKQDAGEELSEEETRLLKNTDIYLTNFMKIKGSINQVLGDKADCDNLIPLYTKDFENKKGDVDWLKRAAKRLSAKECDDPLFFKLVEALHEAEPSAKSAYYLGQLADKDGNSAKALEYYNQSAELEEDPVDKAKVYYVIANKYKNKGSYSQARSFYNKALKYQPSLGIAYLRIADMYAKSANNCGNTSFEKRAVYWLAADYADRAARVDPSLKSNAEQTAVAYRGRAPQKSDVFTSDYKPGDSISFGCWIGGSVKVPSL</sequence>
<keyword evidence="2" id="KW-1185">Reference proteome</keyword>
<proteinExistence type="predicted"/>
<accession>A0AC61Y645</accession>
<protein>
    <submittedName>
        <fullName evidence="1">Photosystem I assembly protein Ycf3</fullName>
    </submittedName>
</protein>
<comment type="caution">
    <text evidence="1">The sequence shown here is derived from an EMBL/GenBank/DDBJ whole genome shotgun (WGS) entry which is preliminary data.</text>
</comment>
<gene>
    <name evidence="1" type="primary">ycf3_1</name>
    <name evidence="1" type="ORF">FVB9532_00863</name>
</gene>
<name>A0AC61Y645_9FLAO</name>
<dbReference type="EMBL" id="CABVMM010000003">
    <property type="protein sequence ID" value="VVU99607.1"/>
    <property type="molecule type" value="Genomic_DNA"/>
</dbReference>
<organism evidence="1 2">
    <name type="scientific">Mesonia oceanica</name>
    <dbReference type="NCBI Taxonomy" id="2687242"/>
    <lineage>
        <taxon>Bacteria</taxon>
        <taxon>Pseudomonadati</taxon>
        <taxon>Bacteroidota</taxon>
        <taxon>Flavobacteriia</taxon>
        <taxon>Flavobacteriales</taxon>
        <taxon>Flavobacteriaceae</taxon>
        <taxon>Mesonia</taxon>
    </lineage>
</organism>
<evidence type="ECO:0000313" key="2">
    <source>
        <dbReference type="Proteomes" id="UP000356253"/>
    </source>
</evidence>
<dbReference type="Proteomes" id="UP000356253">
    <property type="component" value="Unassembled WGS sequence"/>
</dbReference>